<keyword evidence="5 6" id="KW-0472">Membrane</keyword>
<evidence type="ECO:0000259" key="7">
    <source>
        <dbReference type="Pfam" id="PF00482"/>
    </source>
</evidence>
<organism evidence="8 9">
    <name type="scientific">Catellatospora chokoriensis</name>
    <dbReference type="NCBI Taxonomy" id="310353"/>
    <lineage>
        <taxon>Bacteria</taxon>
        <taxon>Bacillati</taxon>
        <taxon>Actinomycetota</taxon>
        <taxon>Actinomycetes</taxon>
        <taxon>Micromonosporales</taxon>
        <taxon>Micromonosporaceae</taxon>
        <taxon>Catellatospora</taxon>
    </lineage>
</organism>
<reference evidence="8 9" key="1">
    <citation type="submission" date="2021-01" db="EMBL/GenBank/DDBJ databases">
        <title>Whole genome shotgun sequence of Catellatospora chokoriensis NBRC 107358.</title>
        <authorList>
            <person name="Komaki H."/>
            <person name="Tamura T."/>
        </authorList>
    </citation>
    <scope>NUCLEOTIDE SEQUENCE [LARGE SCALE GENOMIC DNA]</scope>
    <source>
        <strain evidence="8 9">NBRC 107358</strain>
    </source>
</reference>
<protein>
    <submittedName>
        <fullName evidence="8">Type II secretion system protein</fullName>
    </submittedName>
</protein>
<dbReference type="AlphaFoldDB" id="A0A8J3NRR4"/>
<comment type="caution">
    <text evidence="8">The sequence shown here is derived from an EMBL/GenBank/DDBJ whole genome shotgun (WGS) entry which is preliminary data.</text>
</comment>
<dbReference type="InterPro" id="IPR018076">
    <property type="entry name" value="T2SS_GspF_dom"/>
</dbReference>
<keyword evidence="4 6" id="KW-1133">Transmembrane helix</keyword>
<feature type="domain" description="Type II secretion system protein GspF" evidence="7">
    <location>
        <begin position="165"/>
        <end position="292"/>
    </location>
</feature>
<evidence type="ECO:0000256" key="3">
    <source>
        <dbReference type="ARBA" id="ARBA00022692"/>
    </source>
</evidence>
<evidence type="ECO:0000313" key="8">
    <source>
        <dbReference type="EMBL" id="GIF89786.1"/>
    </source>
</evidence>
<evidence type="ECO:0000256" key="1">
    <source>
        <dbReference type="ARBA" id="ARBA00004651"/>
    </source>
</evidence>
<evidence type="ECO:0000256" key="4">
    <source>
        <dbReference type="ARBA" id="ARBA00022989"/>
    </source>
</evidence>
<keyword evidence="9" id="KW-1185">Reference proteome</keyword>
<feature type="transmembrane region" description="Helical" evidence="6">
    <location>
        <begin position="98"/>
        <end position="122"/>
    </location>
</feature>
<sequence length="301" mass="30974">MTTALLLGAMFGAGLALLAAWIRPAPLSLAAAFALMHPTIANGTTRAGPLPAHQPGIVSALGRPLAPLLTRLGLPRHRTRANLTVCGKDPIRHVAEQAATALAGFLLPPAFAALIGLGGVSLGWQVPLWASLLLAGLGLWLPDLALASQAAQRRTALRDGVSAMLDLVVVSLAGGAGIEQALRDATEDAEDWAAQALRHAIEAAHLRRQPPWQALGELGQATGVTTLSELSAALSMAGTEGARIRATLTARSAALQTHLVAEAEAAAMSATERMVLPLVALLGGFLIFLLYPAFASILGAL</sequence>
<dbReference type="Pfam" id="PF00482">
    <property type="entry name" value="T2SSF"/>
    <property type="match status" value="1"/>
</dbReference>
<evidence type="ECO:0000313" key="9">
    <source>
        <dbReference type="Proteomes" id="UP000619293"/>
    </source>
</evidence>
<gene>
    <name evidence="8" type="ORF">Cch02nite_32300</name>
</gene>
<name>A0A8J3NRR4_9ACTN</name>
<accession>A0A8J3NRR4</accession>
<dbReference type="PANTHER" id="PTHR35007">
    <property type="entry name" value="INTEGRAL MEMBRANE PROTEIN-RELATED"/>
    <property type="match status" value="1"/>
</dbReference>
<evidence type="ECO:0000256" key="2">
    <source>
        <dbReference type="ARBA" id="ARBA00022475"/>
    </source>
</evidence>
<proteinExistence type="predicted"/>
<feature type="transmembrane region" description="Helical" evidence="6">
    <location>
        <begin position="275"/>
        <end position="298"/>
    </location>
</feature>
<dbReference type="RefSeq" id="WP_191838934.1">
    <property type="nucleotide sequence ID" value="NZ_BAAALB010000008.1"/>
</dbReference>
<dbReference type="PANTHER" id="PTHR35007:SF1">
    <property type="entry name" value="PILUS ASSEMBLY PROTEIN"/>
    <property type="match status" value="1"/>
</dbReference>
<keyword evidence="2" id="KW-1003">Cell membrane</keyword>
<dbReference type="Proteomes" id="UP000619293">
    <property type="component" value="Unassembled WGS sequence"/>
</dbReference>
<evidence type="ECO:0000256" key="6">
    <source>
        <dbReference type="SAM" id="Phobius"/>
    </source>
</evidence>
<dbReference type="GO" id="GO:0005886">
    <property type="term" value="C:plasma membrane"/>
    <property type="evidence" value="ECO:0007669"/>
    <property type="project" value="UniProtKB-SubCell"/>
</dbReference>
<keyword evidence="3 6" id="KW-0812">Transmembrane</keyword>
<feature type="transmembrane region" description="Helical" evidence="6">
    <location>
        <begin position="128"/>
        <end position="148"/>
    </location>
</feature>
<comment type="subcellular location">
    <subcellularLocation>
        <location evidence="1">Cell membrane</location>
        <topology evidence="1">Multi-pass membrane protein</topology>
    </subcellularLocation>
</comment>
<evidence type="ECO:0000256" key="5">
    <source>
        <dbReference type="ARBA" id="ARBA00023136"/>
    </source>
</evidence>
<dbReference type="EMBL" id="BONG01000018">
    <property type="protein sequence ID" value="GIF89786.1"/>
    <property type="molecule type" value="Genomic_DNA"/>
</dbReference>